<proteinExistence type="inferred from homology"/>
<gene>
    <name evidence="10" type="ORF">AALO_G00301950</name>
</gene>
<comment type="subcellular location">
    <subcellularLocation>
        <location evidence="1">Secreted</location>
    </subcellularLocation>
</comment>
<dbReference type="PANTHER" id="PTHR10370:SF0">
    <property type="entry name" value="ERYTHROPOIETIN"/>
    <property type="match status" value="1"/>
</dbReference>
<evidence type="ECO:0000256" key="1">
    <source>
        <dbReference type="ARBA" id="ARBA00004613"/>
    </source>
</evidence>
<evidence type="ECO:0000256" key="6">
    <source>
        <dbReference type="ARBA" id="ARBA00022729"/>
    </source>
</evidence>
<evidence type="ECO:0000256" key="8">
    <source>
        <dbReference type="ARBA" id="ARBA00023157"/>
    </source>
</evidence>
<protein>
    <recommendedName>
        <fullName evidence="3">Erythropoietin</fullName>
    </recommendedName>
</protein>
<dbReference type="GO" id="GO:0005125">
    <property type="term" value="F:cytokine activity"/>
    <property type="evidence" value="ECO:0007669"/>
    <property type="project" value="TreeGrafter"/>
</dbReference>
<keyword evidence="11" id="KW-1185">Reference proteome</keyword>
<dbReference type="InterPro" id="IPR001323">
    <property type="entry name" value="EPO_TPO"/>
</dbReference>
<evidence type="ECO:0000256" key="7">
    <source>
        <dbReference type="ARBA" id="ARBA00023057"/>
    </source>
</evidence>
<organism evidence="10 11">
    <name type="scientific">Alosa alosa</name>
    <name type="common">allis shad</name>
    <dbReference type="NCBI Taxonomy" id="278164"/>
    <lineage>
        <taxon>Eukaryota</taxon>
        <taxon>Metazoa</taxon>
        <taxon>Chordata</taxon>
        <taxon>Craniata</taxon>
        <taxon>Vertebrata</taxon>
        <taxon>Euteleostomi</taxon>
        <taxon>Actinopterygii</taxon>
        <taxon>Neopterygii</taxon>
        <taxon>Teleostei</taxon>
        <taxon>Clupei</taxon>
        <taxon>Clupeiformes</taxon>
        <taxon>Clupeoidei</taxon>
        <taxon>Clupeidae</taxon>
        <taxon>Alosa</taxon>
    </lineage>
</organism>
<dbReference type="Pfam" id="PF00758">
    <property type="entry name" value="EPO_TPO"/>
    <property type="match status" value="1"/>
</dbReference>
<keyword evidence="6" id="KW-0732">Signal</keyword>
<keyword evidence="9" id="KW-1133">Transmembrane helix</keyword>
<dbReference type="GO" id="GO:0005128">
    <property type="term" value="F:erythropoietin receptor binding"/>
    <property type="evidence" value="ECO:0007669"/>
    <property type="project" value="InterPro"/>
</dbReference>
<keyword evidence="8" id="KW-1015">Disulfide bond</keyword>
<dbReference type="GO" id="GO:0043249">
    <property type="term" value="P:erythrocyte maturation"/>
    <property type="evidence" value="ECO:0007669"/>
    <property type="project" value="UniProtKB-KW"/>
</dbReference>
<dbReference type="InterPro" id="IPR003013">
    <property type="entry name" value="Erythroptn"/>
</dbReference>
<dbReference type="AlphaFoldDB" id="A0AAV6FER0"/>
<evidence type="ECO:0000256" key="3">
    <source>
        <dbReference type="ARBA" id="ARBA00015421"/>
    </source>
</evidence>
<accession>A0AAV6FER0</accession>
<evidence type="ECO:0000313" key="11">
    <source>
        <dbReference type="Proteomes" id="UP000823561"/>
    </source>
</evidence>
<dbReference type="EMBL" id="JADWDJ010000024">
    <property type="protein sequence ID" value="KAG5261269.1"/>
    <property type="molecule type" value="Genomic_DNA"/>
</dbReference>
<keyword evidence="4" id="KW-0964">Secreted</keyword>
<dbReference type="PANTHER" id="PTHR10370">
    <property type="entry name" value="ERYTHROPOIETIN"/>
    <property type="match status" value="1"/>
</dbReference>
<keyword evidence="9" id="KW-0812">Transmembrane</keyword>
<dbReference type="Proteomes" id="UP000823561">
    <property type="component" value="Chromosome 24"/>
</dbReference>
<comment type="similarity">
    <text evidence="2">Belongs to the EPO/TPO family.</text>
</comment>
<evidence type="ECO:0000256" key="4">
    <source>
        <dbReference type="ARBA" id="ARBA00022525"/>
    </source>
</evidence>
<evidence type="ECO:0000256" key="2">
    <source>
        <dbReference type="ARBA" id="ARBA00005782"/>
    </source>
</evidence>
<evidence type="ECO:0000313" key="10">
    <source>
        <dbReference type="EMBL" id="KAG5261269.1"/>
    </source>
</evidence>
<reference evidence="10" key="1">
    <citation type="submission" date="2020-10" db="EMBL/GenBank/DDBJ databases">
        <title>Chromosome-scale genome assembly of the Allis shad, Alosa alosa.</title>
        <authorList>
            <person name="Margot Z."/>
            <person name="Christophe K."/>
            <person name="Cabau C."/>
            <person name="Louis A."/>
            <person name="Berthelot C."/>
            <person name="Parey E."/>
            <person name="Roest Crollius H."/>
            <person name="Montfort J."/>
            <person name="Robinson-Rechavi M."/>
            <person name="Bucao C."/>
            <person name="Bouchez O."/>
            <person name="Gislard M."/>
            <person name="Lluch J."/>
            <person name="Milhes M."/>
            <person name="Lampietro C."/>
            <person name="Lopez Roques C."/>
            <person name="Donnadieu C."/>
            <person name="Braasch I."/>
            <person name="Desvignes T."/>
            <person name="Postlethwait J."/>
            <person name="Bobe J."/>
            <person name="Guiguen Y."/>
        </authorList>
    </citation>
    <scope>NUCLEOTIDE SEQUENCE</scope>
    <source>
        <strain evidence="10">M-15738</strain>
        <tissue evidence="10">Blood</tissue>
    </source>
</reference>
<dbReference type="Gene3D" id="1.20.1250.10">
    <property type="match status" value="1"/>
</dbReference>
<sequence>MDLDGANERNGETPLRDYVDSVMEIPRLFAVLLIVLGWISPGLPSPLWPICDLRALDHFVKKAQEAEAAMRSCKECSFTTPFTVPQPSVDYNAWRKKDSEQQALEVQTGLWLLSQALLSLKTSVSNTALHSHIDNNLGNIVSIGQVLRSLSFPDYTPPETASVTTDTWRVTSASALFQVQFNFLRGKVRLLMSHAPVCQQAVS</sequence>
<keyword evidence="9" id="KW-0472">Membrane</keyword>
<name>A0AAV6FER0_9TELE</name>
<dbReference type="InterPro" id="IPR009079">
    <property type="entry name" value="4_helix_cytokine-like_core"/>
</dbReference>
<dbReference type="SUPFAM" id="SSF47266">
    <property type="entry name" value="4-helical cytokines"/>
    <property type="match status" value="1"/>
</dbReference>
<dbReference type="GO" id="GO:0005615">
    <property type="term" value="C:extracellular space"/>
    <property type="evidence" value="ECO:0007669"/>
    <property type="project" value="TreeGrafter"/>
</dbReference>
<keyword evidence="5" id="KW-0372">Hormone</keyword>
<comment type="caution">
    <text evidence="10">The sequence shown here is derived from an EMBL/GenBank/DDBJ whole genome shotgun (WGS) entry which is preliminary data.</text>
</comment>
<evidence type="ECO:0000256" key="5">
    <source>
        <dbReference type="ARBA" id="ARBA00022702"/>
    </source>
</evidence>
<dbReference type="GO" id="GO:0048823">
    <property type="term" value="P:nucleate erythrocyte development"/>
    <property type="evidence" value="ECO:0007669"/>
    <property type="project" value="TreeGrafter"/>
</dbReference>
<evidence type="ECO:0000256" key="9">
    <source>
        <dbReference type="SAM" id="Phobius"/>
    </source>
</evidence>
<dbReference type="GO" id="GO:0005179">
    <property type="term" value="F:hormone activity"/>
    <property type="evidence" value="ECO:0007669"/>
    <property type="project" value="UniProtKB-KW"/>
</dbReference>
<keyword evidence="7" id="KW-0265">Erythrocyte maturation</keyword>
<feature type="transmembrane region" description="Helical" evidence="9">
    <location>
        <begin position="25"/>
        <end position="44"/>
    </location>
</feature>
<dbReference type="PRINTS" id="PR00272">
    <property type="entry name" value="ERYTHROPTN"/>
</dbReference>